<name>A0A381U3Y2_9ZZZZ</name>
<dbReference type="Gene3D" id="2.40.160.10">
    <property type="entry name" value="Porin"/>
    <property type="match status" value="1"/>
</dbReference>
<dbReference type="InterPro" id="IPR023614">
    <property type="entry name" value="Porin_dom_sf"/>
</dbReference>
<accession>A0A381U3Y2</accession>
<organism evidence="1">
    <name type="scientific">marine metagenome</name>
    <dbReference type="NCBI Taxonomy" id="408172"/>
    <lineage>
        <taxon>unclassified sequences</taxon>
        <taxon>metagenomes</taxon>
        <taxon>ecological metagenomes</taxon>
    </lineage>
</organism>
<reference evidence="1" key="1">
    <citation type="submission" date="2018-05" db="EMBL/GenBank/DDBJ databases">
        <authorList>
            <person name="Lanie J.A."/>
            <person name="Ng W.-L."/>
            <person name="Kazmierczak K.M."/>
            <person name="Andrzejewski T.M."/>
            <person name="Davidsen T.M."/>
            <person name="Wayne K.J."/>
            <person name="Tettelin H."/>
            <person name="Glass J.I."/>
            <person name="Rusch D."/>
            <person name="Podicherti R."/>
            <person name="Tsui H.-C.T."/>
            <person name="Winkler M.E."/>
        </authorList>
    </citation>
    <scope>NUCLEOTIDE SEQUENCE</scope>
</reference>
<dbReference type="EMBL" id="UINC01005674">
    <property type="protein sequence ID" value="SVA22829.1"/>
    <property type="molecule type" value="Genomic_DNA"/>
</dbReference>
<dbReference type="SUPFAM" id="SSF56935">
    <property type="entry name" value="Porins"/>
    <property type="match status" value="1"/>
</dbReference>
<sequence>MAEKRRLIADAATAIAFMILLIFTAVSASAQERPDDAISEAETKVESPSESLIVPEAGEQQPDTAELRRRLDVLAAEVERMRSAEDAPVDVEQARRLGLAPSAAAAYGRDRGVSIAGYGEMLIENYADQNEGGEATGATTKSDFLRAILYAGYRFNDKFLFNSEIEVEHAKEIYVEFAYLDYQATENFGVRGGMLLAPMGLVNEFHEPTVFMGAERPVTENKIIPSTWRENGAGIYGTSDWVSFRAYVMNGFNGAKFSSGGVRGGRQKGGKAKATSMAFTGRLDITPTPGVFFGASVYSGDSGQGEVAVDDIEYGVRTTIFDLHGQAQVRGFDLRGVFARAQLGDAAQLNTKLGKSGTSGVAERMQGSYIQVGYDVLSQSMSAGGVALTPYLRYEVVDTQDQMPAGYARSLSTDNTYITAGVELKPIPNIVVKVDHAWVSNDAETGVNQFNVNMGYAF</sequence>
<evidence type="ECO:0000313" key="1">
    <source>
        <dbReference type="EMBL" id="SVA22829.1"/>
    </source>
</evidence>
<protein>
    <submittedName>
        <fullName evidence="1">Uncharacterized protein</fullName>
    </submittedName>
</protein>
<gene>
    <name evidence="1" type="ORF">METZ01_LOCUS75683</name>
</gene>
<dbReference type="AlphaFoldDB" id="A0A381U3Y2"/>
<proteinExistence type="predicted"/>